<dbReference type="Proteomes" id="UP000250434">
    <property type="component" value="Chromosome"/>
</dbReference>
<dbReference type="EMBL" id="CP015163">
    <property type="protein sequence ID" value="AXB44422.1"/>
    <property type="molecule type" value="Genomic_DNA"/>
</dbReference>
<evidence type="ECO:0000256" key="2">
    <source>
        <dbReference type="ARBA" id="ARBA00009399"/>
    </source>
</evidence>
<keyword evidence="3 6" id="KW-0812">Transmembrane</keyword>
<evidence type="ECO:0000256" key="4">
    <source>
        <dbReference type="ARBA" id="ARBA00022989"/>
    </source>
</evidence>
<reference evidence="8 9" key="1">
    <citation type="submission" date="2016-04" db="EMBL/GenBank/DDBJ databases">
        <title>Complete genome sequence and analysis of deep-sea sediment isolate, Amycolatopsis sp. WP1.</title>
        <authorList>
            <person name="Wang H."/>
            <person name="Chen S."/>
            <person name="Wu Q."/>
        </authorList>
    </citation>
    <scope>NUCLEOTIDE SEQUENCE [LARGE SCALE GENOMIC DNA]</scope>
    <source>
        <strain evidence="8 9">WP1</strain>
    </source>
</reference>
<dbReference type="OrthoDB" id="3296646at2"/>
<evidence type="ECO:0000256" key="6">
    <source>
        <dbReference type="SAM" id="Phobius"/>
    </source>
</evidence>
<dbReference type="PANTHER" id="PTHR38459:SF1">
    <property type="entry name" value="PROPHAGE BACTOPRENOL-LINKED GLUCOSE TRANSLOCASE HOMOLOG"/>
    <property type="match status" value="1"/>
</dbReference>
<evidence type="ECO:0000313" key="8">
    <source>
        <dbReference type="EMBL" id="AXB44422.1"/>
    </source>
</evidence>
<evidence type="ECO:0000256" key="1">
    <source>
        <dbReference type="ARBA" id="ARBA00004141"/>
    </source>
</evidence>
<feature type="domain" description="GtrA/DPMS transmembrane" evidence="7">
    <location>
        <begin position="25"/>
        <end position="141"/>
    </location>
</feature>
<comment type="subcellular location">
    <subcellularLocation>
        <location evidence="1">Membrane</location>
        <topology evidence="1">Multi-pass membrane protein</topology>
    </subcellularLocation>
</comment>
<evidence type="ECO:0000256" key="5">
    <source>
        <dbReference type="ARBA" id="ARBA00023136"/>
    </source>
</evidence>
<dbReference type="InterPro" id="IPR051401">
    <property type="entry name" value="GtrA_CellWall_Glycosyl"/>
</dbReference>
<feature type="transmembrane region" description="Helical" evidence="6">
    <location>
        <begin position="22"/>
        <end position="43"/>
    </location>
</feature>
<keyword evidence="9" id="KW-1185">Reference proteome</keyword>
<sequence>MAIPAAAAPAPPARQHGIAVHAGWYAAAGVVTTAVQFVLYFLLRDALGAHGANLLAITATTIGNTEFHRRVTFAGRPSPPRRRHIQVIGTIAFYAGYGSVVLLVLHAVIPAPTPLTETLVLATASLLGGVCRFALLRWWVFAARDRVSA</sequence>
<evidence type="ECO:0000256" key="3">
    <source>
        <dbReference type="ARBA" id="ARBA00022692"/>
    </source>
</evidence>
<evidence type="ECO:0000313" key="9">
    <source>
        <dbReference type="Proteomes" id="UP000250434"/>
    </source>
</evidence>
<dbReference type="GO" id="GO:0005886">
    <property type="term" value="C:plasma membrane"/>
    <property type="evidence" value="ECO:0007669"/>
    <property type="project" value="TreeGrafter"/>
</dbReference>
<dbReference type="Pfam" id="PF04138">
    <property type="entry name" value="GtrA_DPMS_TM"/>
    <property type="match status" value="1"/>
</dbReference>
<evidence type="ECO:0000259" key="7">
    <source>
        <dbReference type="Pfam" id="PF04138"/>
    </source>
</evidence>
<proteinExistence type="inferred from homology"/>
<dbReference type="KEGG" id="aab:A4R43_19425"/>
<accession>A0A344L8P8</accession>
<feature type="transmembrane region" description="Helical" evidence="6">
    <location>
        <begin position="121"/>
        <end position="140"/>
    </location>
</feature>
<keyword evidence="4 6" id="KW-1133">Transmembrane helix</keyword>
<dbReference type="PANTHER" id="PTHR38459">
    <property type="entry name" value="PROPHAGE BACTOPRENOL-LINKED GLUCOSE TRANSLOCASE HOMOLOG"/>
    <property type="match status" value="1"/>
</dbReference>
<keyword evidence="5 6" id="KW-0472">Membrane</keyword>
<dbReference type="GO" id="GO:0000271">
    <property type="term" value="P:polysaccharide biosynthetic process"/>
    <property type="evidence" value="ECO:0007669"/>
    <property type="project" value="InterPro"/>
</dbReference>
<dbReference type="InterPro" id="IPR007267">
    <property type="entry name" value="GtrA_DPMS_TM"/>
</dbReference>
<organism evidence="8 9">
    <name type="scientific">Amycolatopsis albispora</name>
    <dbReference type="NCBI Taxonomy" id="1804986"/>
    <lineage>
        <taxon>Bacteria</taxon>
        <taxon>Bacillati</taxon>
        <taxon>Actinomycetota</taxon>
        <taxon>Actinomycetes</taxon>
        <taxon>Pseudonocardiales</taxon>
        <taxon>Pseudonocardiaceae</taxon>
        <taxon>Amycolatopsis</taxon>
    </lineage>
</organism>
<name>A0A344L8P8_9PSEU</name>
<comment type="similarity">
    <text evidence="2">Belongs to the GtrA family.</text>
</comment>
<gene>
    <name evidence="8" type="ORF">A4R43_19425</name>
</gene>
<dbReference type="AlphaFoldDB" id="A0A344L8P8"/>
<protein>
    <submittedName>
        <fullName evidence="8">Sugar translocase</fullName>
    </submittedName>
</protein>
<feature type="transmembrane region" description="Helical" evidence="6">
    <location>
        <begin position="85"/>
        <end position="109"/>
    </location>
</feature>
<dbReference type="RefSeq" id="WP_113693663.1">
    <property type="nucleotide sequence ID" value="NZ_CP015163.1"/>
</dbReference>